<evidence type="ECO:0000313" key="1">
    <source>
        <dbReference type="EMBL" id="KKN07899.1"/>
    </source>
</evidence>
<dbReference type="EMBL" id="LAZR01004516">
    <property type="protein sequence ID" value="KKN07899.1"/>
    <property type="molecule type" value="Genomic_DNA"/>
</dbReference>
<name>A0A0F9MQD5_9ZZZZ</name>
<protein>
    <submittedName>
        <fullName evidence="1">Uncharacterized protein</fullName>
    </submittedName>
</protein>
<comment type="caution">
    <text evidence="1">The sequence shown here is derived from an EMBL/GenBank/DDBJ whole genome shotgun (WGS) entry which is preliminary data.</text>
</comment>
<reference evidence="1" key="1">
    <citation type="journal article" date="2015" name="Nature">
        <title>Complex archaea that bridge the gap between prokaryotes and eukaryotes.</title>
        <authorList>
            <person name="Spang A."/>
            <person name="Saw J.H."/>
            <person name="Jorgensen S.L."/>
            <person name="Zaremba-Niedzwiedzka K."/>
            <person name="Martijn J."/>
            <person name="Lind A.E."/>
            <person name="van Eijk R."/>
            <person name="Schleper C."/>
            <person name="Guy L."/>
            <person name="Ettema T.J."/>
        </authorList>
    </citation>
    <scope>NUCLEOTIDE SEQUENCE</scope>
</reference>
<organism evidence="1">
    <name type="scientific">marine sediment metagenome</name>
    <dbReference type="NCBI Taxonomy" id="412755"/>
    <lineage>
        <taxon>unclassified sequences</taxon>
        <taxon>metagenomes</taxon>
        <taxon>ecological metagenomes</taxon>
    </lineage>
</organism>
<gene>
    <name evidence="1" type="ORF">LCGC14_1062340</name>
</gene>
<dbReference type="AlphaFoldDB" id="A0A0F9MQD5"/>
<accession>A0A0F9MQD5</accession>
<proteinExistence type="predicted"/>
<sequence>MTDEETFKITLKDTLECLNRVIFLEKIGLLETAKFILFGNIIIGR</sequence>